<evidence type="ECO:0000256" key="1">
    <source>
        <dbReference type="ARBA" id="ARBA00003469"/>
    </source>
</evidence>
<reference evidence="13" key="1">
    <citation type="submission" date="2020-05" db="EMBL/GenBank/DDBJ databases">
        <authorList>
            <person name="Chiriac C."/>
            <person name="Salcher M."/>
            <person name="Ghai R."/>
            <person name="Kavagutti S V."/>
        </authorList>
    </citation>
    <scope>NUCLEOTIDE SEQUENCE</scope>
</reference>
<dbReference type="EMBL" id="CAFBNF010000149">
    <property type="protein sequence ID" value="CAB4949114.1"/>
    <property type="molecule type" value="Genomic_DNA"/>
</dbReference>
<comment type="catalytic activity">
    <reaction evidence="11">
        <text>N(6)-(pyridoxal phosphate)-L-lysyl-[4-amino-5-hydroxymethyl-2-methylpyrimidine phosphate synthase] + L-histidyl-[4-amino-5-hydroxymethyl-2-methylpyrimidine phosphate synthase] + 2 Fe(3+) + 4 H2O = L-lysyl-[4-amino-5-hydroxymethyl-2-methylpyrimidine phosphate synthase] + (2S)-2-amino-5-hydroxy-4-oxopentanoyl-[4-amino-5-hydroxymethyl-2-methylpyrimidine phosphate synthase] + 4-amino-2-methyl-5-(phosphooxymethyl)pyrimidine + 3-oxopropanoate + 2 Fe(2+) + 2 H(+)</text>
        <dbReference type="Rhea" id="RHEA:65756"/>
        <dbReference type="Rhea" id="RHEA-COMP:16892"/>
        <dbReference type="Rhea" id="RHEA-COMP:16893"/>
        <dbReference type="Rhea" id="RHEA-COMP:16894"/>
        <dbReference type="Rhea" id="RHEA-COMP:16895"/>
        <dbReference type="ChEBI" id="CHEBI:15377"/>
        <dbReference type="ChEBI" id="CHEBI:15378"/>
        <dbReference type="ChEBI" id="CHEBI:29033"/>
        <dbReference type="ChEBI" id="CHEBI:29034"/>
        <dbReference type="ChEBI" id="CHEBI:29969"/>
        <dbReference type="ChEBI" id="CHEBI:29979"/>
        <dbReference type="ChEBI" id="CHEBI:33190"/>
        <dbReference type="ChEBI" id="CHEBI:58354"/>
        <dbReference type="ChEBI" id="CHEBI:143915"/>
        <dbReference type="ChEBI" id="CHEBI:157692"/>
    </reaction>
    <physiologicalReaction direction="left-to-right" evidence="11">
        <dbReference type="Rhea" id="RHEA:65757"/>
    </physiologicalReaction>
</comment>
<keyword evidence="6" id="KW-0479">Metal-binding</keyword>
<organism evidence="13">
    <name type="scientific">freshwater metagenome</name>
    <dbReference type="NCBI Taxonomy" id="449393"/>
    <lineage>
        <taxon>unclassified sequences</taxon>
        <taxon>metagenomes</taxon>
        <taxon>ecological metagenomes</taxon>
    </lineage>
</organism>
<keyword evidence="9" id="KW-0408">Iron</keyword>
<gene>
    <name evidence="13" type="ORF">UFOPK3773_01300</name>
</gene>
<keyword evidence="5" id="KW-0808">Transferase</keyword>
<evidence type="ECO:0000256" key="8">
    <source>
        <dbReference type="ARBA" id="ARBA00022977"/>
    </source>
</evidence>
<sequence length="292" mass="31383">MPLNFQLSWFPGGDNLAFWAGLDQGFFLEEGIDLTIDSATDPTISQKLIATGEKPIGIAYAGDIVISNASGAPITAIWALTDESPFGLISLKDAGITKAEDLKGKTVGVTSLPTDQAFFDTMLKSVGLTRDDVTVVDPGLAGVQQLLAGTLDATSAIINYEPAVLKSEGIDSYDFLYYSQYGAPNATFYAITVNPEWLADNGDVATKFLRAYQKSITWTNANVDEAVRLFIERFPDQDAELTKNIYLGEAAIMGTGSNDLGQWQGLADYLQADGTIDASVDAKTFVTNDYLP</sequence>
<evidence type="ECO:0000256" key="4">
    <source>
        <dbReference type="ARBA" id="ARBA00011738"/>
    </source>
</evidence>
<name>A0A6J7K451_9ZZZZ</name>
<evidence type="ECO:0000256" key="6">
    <source>
        <dbReference type="ARBA" id="ARBA00022723"/>
    </source>
</evidence>
<dbReference type="GO" id="GO:0016740">
    <property type="term" value="F:transferase activity"/>
    <property type="evidence" value="ECO:0007669"/>
    <property type="project" value="UniProtKB-KW"/>
</dbReference>
<evidence type="ECO:0000256" key="5">
    <source>
        <dbReference type="ARBA" id="ARBA00022679"/>
    </source>
</evidence>
<dbReference type="Gene3D" id="3.40.190.10">
    <property type="entry name" value="Periplasmic binding protein-like II"/>
    <property type="match status" value="2"/>
</dbReference>
<evidence type="ECO:0000256" key="11">
    <source>
        <dbReference type="ARBA" id="ARBA00048179"/>
    </source>
</evidence>
<feature type="domain" description="SsuA/THI5-like" evidence="12">
    <location>
        <begin position="19"/>
        <end position="226"/>
    </location>
</feature>
<evidence type="ECO:0000256" key="2">
    <source>
        <dbReference type="ARBA" id="ARBA00004948"/>
    </source>
</evidence>
<evidence type="ECO:0000313" key="13">
    <source>
        <dbReference type="EMBL" id="CAB4949114.1"/>
    </source>
</evidence>
<keyword evidence="8" id="KW-0784">Thiamine biosynthesis</keyword>
<dbReference type="GO" id="GO:0046872">
    <property type="term" value="F:metal ion binding"/>
    <property type="evidence" value="ECO:0007669"/>
    <property type="project" value="UniProtKB-KW"/>
</dbReference>
<dbReference type="AlphaFoldDB" id="A0A6J7K451"/>
<evidence type="ECO:0000259" key="12">
    <source>
        <dbReference type="Pfam" id="PF09084"/>
    </source>
</evidence>
<comment type="pathway">
    <text evidence="2">Cofactor biosynthesis; thiamine diphosphate biosynthesis.</text>
</comment>
<comment type="similarity">
    <text evidence="3">Belongs to the NMT1/THI5 family.</text>
</comment>
<evidence type="ECO:0000256" key="7">
    <source>
        <dbReference type="ARBA" id="ARBA00022898"/>
    </source>
</evidence>
<dbReference type="PANTHER" id="PTHR31528">
    <property type="entry name" value="4-AMINO-5-HYDROXYMETHYL-2-METHYLPYRIMIDINE PHOSPHATE SYNTHASE THI11-RELATED"/>
    <property type="match status" value="1"/>
</dbReference>
<evidence type="ECO:0000256" key="3">
    <source>
        <dbReference type="ARBA" id="ARBA00009406"/>
    </source>
</evidence>
<dbReference type="InterPro" id="IPR027939">
    <property type="entry name" value="NMT1/THI5"/>
</dbReference>
<accession>A0A6J7K451</accession>
<dbReference type="InterPro" id="IPR015168">
    <property type="entry name" value="SsuA/THI5"/>
</dbReference>
<dbReference type="GO" id="GO:0009228">
    <property type="term" value="P:thiamine biosynthetic process"/>
    <property type="evidence" value="ECO:0007669"/>
    <property type="project" value="UniProtKB-KW"/>
</dbReference>
<dbReference type="Pfam" id="PF09084">
    <property type="entry name" value="NMT1"/>
    <property type="match status" value="1"/>
</dbReference>
<evidence type="ECO:0000256" key="9">
    <source>
        <dbReference type="ARBA" id="ARBA00023004"/>
    </source>
</evidence>
<protein>
    <recommendedName>
        <fullName evidence="10">Thiamine pyrimidine synthase</fullName>
    </recommendedName>
</protein>
<dbReference type="PANTHER" id="PTHR31528:SF1">
    <property type="entry name" value="4-AMINO-5-HYDROXYMETHYL-2-METHYLPYRIMIDINE PHOSPHATE SYNTHASE THI11-RELATED"/>
    <property type="match status" value="1"/>
</dbReference>
<keyword evidence="7" id="KW-0663">Pyridoxal phosphate</keyword>
<proteinExistence type="inferred from homology"/>
<dbReference type="SUPFAM" id="SSF53850">
    <property type="entry name" value="Periplasmic binding protein-like II"/>
    <property type="match status" value="1"/>
</dbReference>
<comment type="subunit">
    <text evidence="4">Homodimer.</text>
</comment>
<evidence type="ECO:0000256" key="10">
    <source>
        <dbReference type="ARBA" id="ARBA00033171"/>
    </source>
</evidence>
<comment type="function">
    <text evidence="1">Responsible for the formation of the pyrimidine heterocycle in the thiamine biosynthesis pathway. Catalyzes the formation of hydroxymethylpyrimidine phosphate (HMP-P) from histidine and pyridoxal phosphate (PLP). The protein uses PLP and the active site histidine to form HMP-P, generating an inactive enzyme. The enzyme can only undergo a single turnover, which suggests it is a suicide enzyme.</text>
</comment>